<dbReference type="Proteomes" id="UP000589552">
    <property type="component" value="Unassembled WGS sequence"/>
</dbReference>
<feature type="region of interest" description="Disordered" evidence="1">
    <location>
        <begin position="1"/>
        <end position="61"/>
    </location>
</feature>
<reference evidence="2" key="3">
    <citation type="submission" date="2024-01" db="EMBL/GenBank/DDBJ databases">
        <authorList>
            <person name="De La Cruz K.F."/>
            <person name="Townsend E.C."/>
            <person name="Salamzade R."/>
            <person name="Kalan L.R."/>
        </authorList>
    </citation>
    <scope>NUCLEOTIDE SEQUENCE</scope>
    <source>
        <strain evidence="2">LK2569</strain>
    </source>
</reference>
<dbReference type="AlphaFoldDB" id="A0A0M2XKX2"/>
<accession>A0A0M2XKX2</accession>
<evidence type="ECO:0000256" key="1">
    <source>
        <dbReference type="SAM" id="MobiDB-lite"/>
    </source>
</evidence>
<feature type="compositionally biased region" description="Basic and acidic residues" evidence="1">
    <location>
        <begin position="36"/>
        <end position="54"/>
    </location>
</feature>
<reference evidence="2 5" key="2">
    <citation type="journal article" date="2024" name="Fungal Genet. Biol.">
        <title>The porcine skin microbiome exhibits broad fungal antagonism.</title>
        <authorList>
            <person name="De La Cruz K.F."/>
            <person name="Townsend E.C."/>
            <person name="Alex Cheong J.Z."/>
            <person name="Salamzade R."/>
            <person name="Liu A."/>
            <person name="Sandstrom S."/>
            <person name="Davila E."/>
            <person name="Huang L."/>
            <person name="Xu K.H."/>
            <person name="Wu S.Y."/>
            <person name="Meudt J.J."/>
            <person name="Shanmuganayagam D."/>
            <person name="Gibson A.L.F."/>
            <person name="Kalan L.R."/>
        </authorList>
    </citation>
    <scope>NUCLEOTIDE SEQUENCE [LARGE SCALE GENOMIC DNA]</scope>
    <source>
        <strain evidence="2 5">LK2569</strain>
    </source>
</reference>
<dbReference type="EMBL" id="JABAGA010000007">
    <property type="protein sequence ID" value="NMF10137.1"/>
    <property type="molecule type" value="Genomic_DNA"/>
</dbReference>
<dbReference type="RefSeq" id="WP_046649657.1">
    <property type="nucleotide sequence ID" value="NZ_DYUU01000092.1"/>
</dbReference>
<dbReference type="GeneID" id="95321235"/>
<protein>
    <submittedName>
        <fullName evidence="3">Antitoxin</fullName>
    </submittedName>
</protein>
<dbReference type="EMBL" id="JAYWMA010000012">
    <property type="protein sequence ID" value="MEX3529372.1"/>
    <property type="molecule type" value="Genomic_DNA"/>
</dbReference>
<evidence type="ECO:0000313" key="5">
    <source>
        <dbReference type="Proteomes" id="UP001558353"/>
    </source>
</evidence>
<sequence length="61" mass="6609">MGIFDKAKQFADDNPDKVNQGIDKGGDAIDQRTGGKHAEHVDKAQDAARKRFGGEGDQPQQ</sequence>
<evidence type="ECO:0000313" key="4">
    <source>
        <dbReference type="Proteomes" id="UP000589552"/>
    </source>
</evidence>
<dbReference type="Pfam" id="PF14013">
    <property type="entry name" value="MT0933_antitox"/>
    <property type="match status" value="1"/>
</dbReference>
<dbReference type="InterPro" id="IPR028037">
    <property type="entry name" value="Antitoxin_Rv0909/MT0933"/>
</dbReference>
<evidence type="ECO:0000313" key="2">
    <source>
        <dbReference type="EMBL" id="MEX3529372.1"/>
    </source>
</evidence>
<dbReference type="OrthoDB" id="4843846at2"/>
<name>A0A0M2XKX2_9CORY</name>
<dbReference type="Proteomes" id="UP001558353">
    <property type="component" value="Unassembled WGS sequence"/>
</dbReference>
<gene>
    <name evidence="3" type="ORF">HF852_11125</name>
    <name evidence="2" type="ORF">VVR64_09925</name>
</gene>
<comment type="caution">
    <text evidence="3">The sequence shown here is derived from an EMBL/GenBank/DDBJ whole genome shotgun (WGS) entry which is preliminary data.</text>
</comment>
<keyword evidence="5" id="KW-1185">Reference proteome</keyword>
<organism evidence="3 4">
    <name type="scientific">Corynebacterium xerosis</name>
    <dbReference type="NCBI Taxonomy" id="1725"/>
    <lineage>
        <taxon>Bacteria</taxon>
        <taxon>Bacillati</taxon>
        <taxon>Actinomycetota</taxon>
        <taxon>Actinomycetes</taxon>
        <taxon>Mycobacteriales</taxon>
        <taxon>Corynebacteriaceae</taxon>
        <taxon>Corynebacterium</taxon>
    </lineage>
</organism>
<proteinExistence type="predicted"/>
<evidence type="ECO:0000313" key="3">
    <source>
        <dbReference type="EMBL" id="NMF10137.1"/>
    </source>
</evidence>
<reference evidence="3 4" key="1">
    <citation type="submission" date="2020-04" db="EMBL/GenBank/DDBJ databases">
        <authorList>
            <person name="Hitch T.C.A."/>
            <person name="Wylensek D."/>
            <person name="Clavel T."/>
        </authorList>
    </citation>
    <scope>NUCLEOTIDE SEQUENCE [LARGE SCALE GENOMIC DNA]</scope>
    <source>
        <strain evidence="3 4">BL-383-APC-2I</strain>
    </source>
</reference>
<feature type="compositionally biased region" description="Basic and acidic residues" evidence="1">
    <location>
        <begin position="1"/>
        <end position="16"/>
    </location>
</feature>